<reference evidence="5 6" key="1">
    <citation type="submission" date="2014-10" db="EMBL/GenBank/DDBJ databases">
        <title>Genome sequence of Novosphingobium malaysiense MUSC 273(T).</title>
        <authorList>
            <person name="Lee L.-H."/>
        </authorList>
    </citation>
    <scope>NUCLEOTIDE SEQUENCE [LARGE SCALE GENOMIC DNA]</scope>
    <source>
        <strain evidence="5 6">MUSC 273</strain>
    </source>
</reference>
<dbReference type="EMBL" id="JTDI01000007">
    <property type="protein sequence ID" value="KHK89370.1"/>
    <property type="molecule type" value="Genomic_DNA"/>
</dbReference>
<proteinExistence type="inferred from homology"/>
<evidence type="ECO:0000256" key="3">
    <source>
        <dbReference type="ARBA" id="ARBA00038502"/>
    </source>
</evidence>
<dbReference type="PANTHER" id="PTHR43792:SF8">
    <property type="entry name" value="[RIBOSOMAL PROTEIN US5]-ALANINE N-ACETYLTRANSFERASE"/>
    <property type="match status" value="1"/>
</dbReference>
<evidence type="ECO:0000259" key="4">
    <source>
        <dbReference type="PROSITE" id="PS51186"/>
    </source>
</evidence>
<protein>
    <submittedName>
        <fullName evidence="5">GNAT family acetyltransferase</fullName>
    </submittedName>
</protein>
<keyword evidence="1 5" id="KW-0808">Transferase</keyword>
<dbReference type="Gene3D" id="3.40.630.30">
    <property type="match status" value="1"/>
</dbReference>
<dbReference type="Proteomes" id="UP000031057">
    <property type="component" value="Unassembled WGS sequence"/>
</dbReference>
<dbReference type="PROSITE" id="PS51186">
    <property type="entry name" value="GNAT"/>
    <property type="match status" value="1"/>
</dbReference>
<feature type="domain" description="N-acetyltransferase" evidence="4">
    <location>
        <begin position="8"/>
        <end position="169"/>
    </location>
</feature>
<evidence type="ECO:0000256" key="1">
    <source>
        <dbReference type="ARBA" id="ARBA00022679"/>
    </source>
</evidence>
<gene>
    <name evidence="5" type="ORF">LK12_19735</name>
</gene>
<evidence type="ECO:0000256" key="2">
    <source>
        <dbReference type="ARBA" id="ARBA00023315"/>
    </source>
</evidence>
<dbReference type="PANTHER" id="PTHR43792">
    <property type="entry name" value="GNAT FAMILY, PUTATIVE (AFU_ORTHOLOGUE AFUA_3G00765)-RELATED-RELATED"/>
    <property type="match status" value="1"/>
</dbReference>
<dbReference type="SUPFAM" id="SSF55729">
    <property type="entry name" value="Acyl-CoA N-acyltransferases (Nat)"/>
    <property type="match status" value="1"/>
</dbReference>
<comment type="caution">
    <text evidence="5">The sequence shown here is derived from an EMBL/GenBank/DDBJ whole genome shotgun (WGS) entry which is preliminary data.</text>
</comment>
<dbReference type="AlphaFoldDB" id="A0A0B1ZFT1"/>
<keyword evidence="6" id="KW-1185">Reference proteome</keyword>
<dbReference type="RefSeq" id="WP_039288106.1">
    <property type="nucleotide sequence ID" value="NZ_JTDI01000007.1"/>
</dbReference>
<dbReference type="InterPro" id="IPR000182">
    <property type="entry name" value="GNAT_dom"/>
</dbReference>
<evidence type="ECO:0000313" key="6">
    <source>
        <dbReference type="Proteomes" id="UP000031057"/>
    </source>
</evidence>
<evidence type="ECO:0000313" key="5">
    <source>
        <dbReference type="EMBL" id="KHK89370.1"/>
    </source>
</evidence>
<comment type="similarity">
    <text evidence="3">Belongs to the acetyltransferase family. RimJ subfamily.</text>
</comment>
<dbReference type="InterPro" id="IPR051531">
    <property type="entry name" value="N-acetyltransferase"/>
</dbReference>
<dbReference type="GO" id="GO:0016747">
    <property type="term" value="F:acyltransferase activity, transferring groups other than amino-acyl groups"/>
    <property type="evidence" value="ECO:0007669"/>
    <property type="project" value="InterPro"/>
</dbReference>
<organism evidence="5 6">
    <name type="scientific">Novosphingobium malaysiense</name>
    <dbReference type="NCBI Taxonomy" id="1348853"/>
    <lineage>
        <taxon>Bacteria</taxon>
        <taxon>Pseudomonadati</taxon>
        <taxon>Pseudomonadota</taxon>
        <taxon>Alphaproteobacteria</taxon>
        <taxon>Sphingomonadales</taxon>
        <taxon>Sphingomonadaceae</taxon>
        <taxon>Novosphingobium</taxon>
    </lineage>
</organism>
<accession>A0A0B1ZFT1</accession>
<dbReference type="Pfam" id="PF13302">
    <property type="entry name" value="Acetyltransf_3"/>
    <property type="match status" value="1"/>
</dbReference>
<keyword evidence="2" id="KW-0012">Acyltransferase</keyword>
<dbReference type="InterPro" id="IPR016181">
    <property type="entry name" value="Acyl_CoA_acyltransferase"/>
</dbReference>
<dbReference type="OrthoDB" id="9804153at2"/>
<dbReference type="STRING" id="1348853.LK12_19735"/>
<dbReference type="CDD" id="cd04301">
    <property type="entry name" value="NAT_SF"/>
    <property type="match status" value="1"/>
</dbReference>
<name>A0A0B1ZFT1_9SPHN</name>
<sequence>MFIRSERLFLRPGWPEDWEELLGVIADEDVVRNLASVPWPYTAEDARSFIGLPQSHRYPRFLITRPDARGACIVGCIGLDRAEGGAELGYWIARDHWGRGYATEAVRAVVGLAGAMRHTRVVAEHFVDNPASGRVLEKAGFRRTARVVERFSKGRGQACPARTYELALGPSHACGDAMRCKRAA</sequence>